<dbReference type="FunFam" id="3.40.30.10:FF:000273">
    <property type="entry name" value="Glutaredoxin family protein"/>
    <property type="match status" value="1"/>
</dbReference>
<dbReference type="SMR" id="A0A445DBQ0"/>
<evidence type="ECO:0000259" key="2">
    <source>
        <dbReference type="Pfam" id="PF00462"/>
    </source>
</evidence>
<dbReference type="Gramene" id="arahy.Tifrunner.gnm2.ann2.Ah04g399400.1">
    <property type="protein sequence ID" value="arahy.Tifrunner.gnm2.ann2.Ah04g399400.1-CDS-1"/>
    <property type="gene ID" value="arahy.Tifrunner.gnm2.ann2.Ah04g399400"/>
</dbReference>
<dbReference type="Pfam" id="PF00462">
    <property type="entry name" value="Glutaredoxin"/>
    <property type="match status" value="1"/>
</dbReference>
<comment type="caution">
    <text evidence="3">The sequence shown here is derived from an EMBL/GenBank/DDBJ whole genome shotgun (WGS) entry which is preliminary data.</text>
</comment>
<dbReference type="Proteomes" id="UP000289738">
    <property type="component" value="Chromosome A04"/>
</dbReference>
<feature type="region of interest" description="Disordered" evidence="1">
    <location>
        <begin position="1"/>
        <end position="37"/>
    </location>
</feature>
<dbReference type="OrthoDB" id="423313at2759"/>
<feature type="region of interest" description="Disordered" evidence="1">
    <location>
        <begin position="238"/>
        <end position="268"/>
    </location>
</feature>
<name>A0A445DBQ0_ARAHY</name>
<dbReference type="CDD" id="cd03031">
    <property type="entry name" value="GRX_GRX_like"/>
    <property type="match status" value="1"/>
</dbReference>
<dbReference type="AlphaFoldDB" id="A0A445DBQ0"/>
<dbReference type="Pfam" id="PF23733">
    <property type="entry name" value="GRXCR1-2_C"/>
    <property type="match status" value="1"/>
</dbReference>
<dbReference type="EMBL" id="SDMP01000004">
    <property type="protein sequence ID" value="RYR60614.1"/>
    <property type="molecule type" value="Genomic_DNA"/>
</dbReference>
<reference evidence="3 4" key="1">
    <citation type="submission" date="2019-01" db="EMBL/GenBank/DDBJ databases">
        <title>Sequencing of cultivated peanut Arachis hypogaea provides insights into genome evolution and oil improvement.</title>
        <authorList>
            <person name="Chen X."/>
        </authorList>
    </citation>
    <scope>NUCLEOTIDE SEQUENCE [LARGE SCALE GENOMIC DNA]</scope>
    <source>
        <strain evidence="4">cv. Fuhuasheng</strain>
        <tissue evidence="3">Leaves</tissue>
    </source>
</reference>
<dbReference type="InterPro" id="IPR002109">
    <property type="entry name" value="Glutaredoxin"/>
</dbReference>
<dbReference type="PANTHER" id="PTHR45669">
    <property type="entry name" value="GLUTAREDOXIN DOMAIN-CONTAINING CYSTEINE-RICH PROTEIN CG12206-RELATED"/>
    <property type="match status" value="1"/>
</dbReference>
<dbReference type="Gene3D" id="3.40.30.10">
    <property type="entry name" value="Glutaredoxin"/>
    <property type="match status" value="1"/>
</dbReference>
<keyword evidence="4" id="KW-1185">Reference proteome</keyword>
<dbReference type="SUPFAM" id="SSF52833">
    <property type="entry name" value="Thioredoxin-like"/>
    <property type="match status" value="1"/>
</dbReference>
<protein>
    <recommendedName>
        <fullName evidence="2">Glutaredoxin domain-containing protein</fullName>
    </recommendedName>
</protein>
<sequence length="447" mass="50512">MGCASSKQKKRCRHCNAPYSPVSRSYSMHVHHPPQAEGDNYHVVALKSTTLDSMKLNPPAPKPSSKEMLTNSESFRFDHGTSFIPEKEKEGIKKKEEFSMELVEAKTWSNMIEQKLTKVVPKTPTRTPPGEPETINTWELMAGLEDTSPYRSPNHFKSFSFDIKGDDDDDDDVDDDVQAELRTPVSKALVDDPPRSLWIRMSEEEARLNPAISEFDPEVIASFRKSLMQLSPESPFHLRPSTLCDEEKQVSNKKSKGRGGGGDDDRVVSNSKDVDLVVHPSSCGKEKVVLYFTSLRGVRKTYEDCCQVRMILKGMHLRMDERDVSMHSGFKEELKELLGDAYSGGGLPKVFVGRNYIGGAEEIQRLHEDGKLEKKLECCERIEEKVCEVCGDVRFVPCETCSGSCKIYYEGYHEEEEQRDCDCDDGGFQRCPDCNENGLIRCPNCCY</sequence>
<dbReference type="InterPro" id="IPR036249">
    <property type="entry name" value="Thioredoxin-like_sf"/>
</dbReference>
<dbReference type="PROSITE" id="PS51354">
    <property type="entry name" value="GLUTAREDOXIN_2"/>
    <property type="match status" value="1"/>
</dbReference>
<organism evidence="3 4">
    <name type="scientific">Arachis hypogaea</name>
    <name type="common">Peanut</name>
    <dbReference type="NCBI Taxonomy" id="3818"/>
    <lineage>
        <taxon>Eukaryota</taxon>
        <taxon>Viridiplantae</taxon>
        <taxon>Streptophyta</taxon>
        <taxon>Embryophyta</taxon>
        <taxon>Tracheophyta</taxon>
        <taxon>Spermatophyta</taxon>
        <taxon>Magnoliopsida</taxon>
        <taxon>eudicotyledons</taxon>
        <taxon>Gunneridae</taxon>
        <taxon>Pentapetalae</taxon>
        <taxon>rosids</taxon>
        <taxon>fabids</taxon>
        <taxon>Fabales</taxon>
        <taxon>Fabaceae</taxon>
        <taxon>Papilionoideae</taxon>
        <taxon>50 kb inversion clade</taxon>
        <taxon>dalbergioids sensu lato</taxon>
        <taxon>Dalbergieae</taxon>
        <taxon>Pterocarpus clade</taxon>
        <taxon>Arachis</taxon>
    </lineage>
</organism>
<proteinExistence type="predicted"/>
<evidence type="ECO:0000256" key="1">
    <source>
        <dbReference type="SAM" id="MobiDB-lite"/>
    </source>
</evidence>
<accession>A0A445DBQ0</accession>
<dbReference type="STRING" id="3818.A0A445DBQ0"/>
<feature type="domain" description="Glutaredoxin" evidence="2">
    <location>
        <begin position="289"/>
        <end position="357"/>
    </location>
</feature>
<gene>
    <name evidence="3" type="ORF">Ahy_A04g017667</name>
</gene>
<dbReference type="PANTHER" id="PTHR45669:SF30">
    <property type="entry name" value="OS04G0641300 PROTEIN"/>
    <property type="match status" value="1"/>
</dbReference>
<evidence type="ECO:0000313" key="4">
    <source>
        <dbReference type="Proteomes" id="UP000289738"/>
    </source>
</evidence>
<evidence type="ECO:0000313" key="3">
    <source>
        <dbReference type="EMBL" id="RYR60614.1"/>
    </source>
</evidence>